<dbReference type="Proteomes" id="UP001595457">
    <property type="component" value="Unassembled WGS sequence"/>
</dbReference>
<dbReference type="RefSeq" id="WP_377813049.1">
    <property type="nucleotide sequence ID" value="NZ_JBHRSJ010000007.1"/>
</dbReference>
<organism evidence="1 2">
    <name type="scientific">Azotobacter bryophylli</name>
    <dbReference type="NCBI Taxonomy" id="1986537"/>
    <lineage>
        <taxon>Bacteria</taxon>
        <taxon>Pseudomonadati</taxon>
        <taxon>Pseudomonadota</taxon>
        <taxon>Gammaproteobacteria</taxon>
        <taxon>Pseudomonadales</taxon>
        <taxon>Pseudomonadaceae</taxon>
        <taxon>Azotobacter</taxon>
    </lineage>
</organism>
<gene>
    <name evidence="1" type="ORF">ACFOJE_04360</name>
</gene>
<sequence>MSILPAGGAGYFRVCLVLDWPATNDKPIMSRDDLLYAGSLENLQGLEGYKQRFFIKESANAGVFA</sequence>
<keyword evidence="2" id="KW-1185">Reference proteome</keyword>
<evidence type="ECO:0000313" key="2">
    <source>
        <dbReference type="Proteomes" id="UP001595457"/>
    </source>
</evidence>
<dbReference type="EMBL" id="JBHRSJ010000007">
    <property type="protein sequence ID" value="MFC2971450.1"/>
    <property type="molecule type" value="Genomic_DNA"/>
</dbReference>
<protein>
    <submittedName>
        <fullName evidence="1">Uncharacterized protein</fullName>
    </submittedName>
</protein>
<accession>A0ABV7AQ72</accession>
<proteinExistence type="predicted"/>
<evidence type="ECO:0000313" key="1">
    <source>
        <dbReference type="EMBL" id="MFC2971450.1"/>
    </source>
</evidence>
<comment type="caution">
    <text evidence="1">The sequence shown here is derived from an EMBL/GenBank/DDBJ whole genome shotgun (WGS) entry which is preliminary data.</text>
</comment>
<name>A0ABV7AQ72_9GAMM</name>
<reference evidence="2" key="1">
    <citation type="journal article" date="2019" name="Int. J. Syst. Evol. Microbiol.">
        <title>The Global Catalogue of Microorganisms (GCM) 10K type strain sequencing project: providing services to taxonomists for standard genome sequencing and annotation.</title>
        <authorList>
            <consortium name="The Broad Institute Genomics Platform"/>
            <consortium name="The Broad Institute Genome Sequencing Center for Infectious Disease"/>
            <person name="Wu L."/>
            <person name="Ma J."/>
        </authorList>
    </citation>
    <scope>NUCLEOTIDE SEQUENCE [LARGE SCALE GENOMIC DNA]</scope>
    <source>
        <strain evidence="2">KCTC 62195</strain>
    </source>
</reference>